<evidence type="ECO:0000256" key="1">
    <source>
        <dbReference type="SAM" id="MobiDB-lite"/>
    </source>
</evidence>
<evidence type="ECO:0000313" key="2">
    <source>
        <dbReference type="EMBL" id="MFC5814698.1"/>
    </source>
</evidence>
<name>A0ABW1BPZ4_9ACTN</name>
<reference evidence="3" key="1">
    <citation type="journal article" date="2019" name="Int. J. Syst. Evol. Microbiol.">
        <title>The Global Catalogue of Microorganisms (GCM) 10K type strain sequencing project: providing services to taxonomists for standard genome sequencing and annotation.</title>
        <authorList>
            <consortium name="The Broad Institute Genomics Platform"/>
            <consortium name="The Broad Institute Genome Sequencing Center for Infectious Disease"/>
            <person name="Wu L."/>
            <person name="Ma J."/>
        </authorList>
    </citation>
    <scope>NUCLEOTIDE SEQUENCE [LARGE SCALE GENOMIC DNA]</scope>
    <source>
        <strain evidence="3">CGMCC 4.7106</strain>
    </source>
</reference>
<proteinExistence type="predicted"/>
<dbReference type="RefSeq" id="WP_219545884.1">
    <property type="nucleotide sequence ID" value="NZ_JAHKRN010000019.1"/>
</dbReference>
<dbReference type="EMBL" id="JBHSNW010000003">
    <property type="protein sequence ID" value="MFC5814698.1"/>
    <property type="molecule type" value="Genomic_DNA"/>
</dbReference>
<comment type="caution">
    <text evidence="2">The sequence shown here is derived from an EMBL/GenBank/DDBJ whole genome shotgun (WGS) entry which is preliminary data.</text>
</comment>
<keyword evidence="3" id="KW-1185">Reference proteome</keyword>
<feature type="compositionally biased region" description="Low complexity" evidence="1">
    <location>
        <begin position="1"/>
        <end position="14"/>
    </location>
</feature>
<accession>A0ABW1BPZ4</accession>
<feature type="region of interest" description="Disordered" evidence="1">
    <location>
        <begin position="1"/>
        <end position="22"/>
    </location>
</feature>
<protein>
    <submittedName>
        <fullName evidence="2">Uncharacterized protein</fullName>
    </submittedName>
</protein>
<gene>
    <name evidence="2" type="ORF">ACFPUY_06360</name>
</gene>
<sequence>MHAASSSGPLPAAGRTVRRPARPWTGAVHALLRHLAEAGFTGCPGRGTRVAGWP</sequence>
<dbReference type="Proteomes" id="UP001596096">
    <property type="component" value="Unassembled WGS sequence"/>
</dbReference>
<evidence type="ECO:0000313" key="3">
    <source>
        <dbReference type="Proteomes" id="UP001596096"/>
    </source>
</evidence>
<organism evidence="2 3">
    <name type="scientific">Nonomuraea harbinensis</name>
    <dbReference type="NCBI Taxonomy" id="1286938"/>
    <lineage>
        <taxon>Bacteria</taxon>
        <taxon>Bacillati</taxon>
        <taxon>Actinomycetota</taxon>
        <taxon>Actinomycetes</taxon>
        <taxon>Streptosporangiales</taxon>
        <taxon>Streptosporangiaceae</taxon>
        <taxon>Nonomuraea</taxon>
    </lineage>
</organism>